<dbReference type="RefSeq" id="WP_207253052.1">
    <property type="nucleotide sequence ID" value="NZ_JAFMPM010000008.1"/>
</dbReference>
<evidence type="ECO:0000313" key="2">
    <source>
        <dbReference type="EMBL" id="MBO0615342.1"/>
    </source>
</evidence>
<dbReference type="EMBL" id="JAFMPM010000008">
    <property type="protein sequence ID" value="MBO0615342.1"/>
    <property type="molecule type" value="Genomic_DNA"/>
</dbReference>
<reference evidence="2 4" key="1">
    <citation type="submission" date="2021-03" db="EMBL/GenBank/DDBJ databases">
        <title>Draft genome and methylome analysis of Thiotrix fructosivoruns ATCC 49748.</title>
        <authorList>
            <person name="Fomenkov A."/>
            <person name="Grabovich M.Y."/>
            <person name="Roberts R.J."/>
        </authorList>
    </citation>
    <scope>NUCLEOTIDE SEQUENCE [LARGE SCALE GENOMIC DNA]</scope>
    <source>
        <strain evidence="2 4">ATCC 49748</strain>
    </source>
</reference>
<feature type="domain" description="DUF58" evidence="1">
    <location>
        <begin position="69"/>
        <end position="281"/>
    </location>
</feature>
<dbReference type="AlphaFoldDB" id="A0A8B0SH26"/>
<dbReference type="InterPro" id="IPR002881">
    <property type="entry name" value="DUF58"/>
</dbReference>
<name>A0A8B0SH26_9GAMM</name>
<accession>A0A8B0SH26</accession>
<dbReference type="Pfam" id="PF01882">
    <property type="entry name" value="DUF58"/>
    <property type="match status" value="1"/>
</dbReference>
<reference evidence="3" key="2">
    <citation type="submission" date="2021-04" db="EMBL/GenBank/DDBJ databases">
        <title>Complete Genome and methylome analysis of Thiothrix fructosivorans ATCC 49748.</title>
        <authorList>
            <person name="Fomenkov A."/>
            <person name="Sun L."/>
            <person name="Vincze T."/>
            <person name="Grabovich M.Y."/>
            <person name="Roberts R.J."/>
        </authorList>
    </citation>
    <scope>NUCLEOTIDE SEQUENCE</scope>
    <source>
        <strain evidence="3">ATCC 49748</strain>
    </source>
</reference>
<evidence type="ECO:0000313" key="3">
    <source>
        <dbReference type="EMBL" id="QTX10119.1"/>
    </source>
</evidence>
<organism evidence="3">
    <name type="scientific">Thiothrix fructosivorans</name>
    <dbReference type="NCBI Taxonomy" id="111770"/>
    <lineage>
        <taxon>Bacteria</taxon>
        <taxon>Pseudomonadati</taxon>
        <taxon>Pseudomonadota</taxon>
        <taxon>Gammaproteobacteria</taxon>
        <taxon>Thiotrichales</taxon>
        <taxon>Thiotrichaceae</taxon>
        <taxon>Thiothrix</taxon>
    </lineage>
</organism>
<protein>
    <submittedName>
        <fullName evidence="3">DUF58 domain-containing protein</fullName>
    </submittedName>
</protein>
<dbReference type="EMBL" id="CP072748">
    <property type="protein sequence ID" value="QTX10119.1"/>
    <property type="molecule type" value="Genomic_DNA"/>
</dbReference>
<evidence type="ECO:0000259" key="1">
    <source>
        <dbReference type="Pfam" id="PF01882"/>
    </source>
</evidence>
<dbReference type="PANTHER" id="PTHR33608">
    <property type="entry name" value="BLL2464 PROTEIN"/>
    <property type="match status" value="1"/>
</dbReference>
<keyword evidence="4" id="KW-1185">Reference proteome</keyword>
<evidence type="ECO:0000313" key="4">
    <source>
        <dbReference type="Proteomes" id="UP000664466"/>
    </source>
</evidence>
<gene>
    <name evidence="3" type="ORF">J1836_016195</name>
    <name evidence="2" type="ORF">J1836_20810</name>
</gene>
<proteinExistence type="predicted"/>
<dbReference type="PANTHER" id="PTHR33608:SF6">
    <property type="entry name" value="BLL2464 PROTEIN"/>
    <property type="match status" value="1"/>
</dbReference>
<sequence length="319" mass="35439">MSDISDITSKRRRHATMGNNQLLTETELQALYQRARSATADASLQNLLEQRQAGDVASRYRGAGLDYAESRPYQPGDEPRFIHWSVTARTGKPHVKQFREERRPAVFIVLDRRNAMRFGTKVRLKAAQAARVAALVAFAATQQSWAVSGVILETQPHWFPASTDTHAVWEFVRQCAATCPPLLTTHEPTLASILPLINASVVRGTHVYLLSDFTDLDAECEAHILQLLHHHPLFTVQVLDTAECELPAAGRVNLQGLDGVTHRVNLADPTLREQFSQQAAALHNEQAQRLRGWGCHYTQLLTDVDAPELAVPLPHGMGT</sequence>
<dbReference type="Proteomes" id="UP000664466">
    <property type="component" value="Unassembled WGS sequence"/>
</dbReference>